<protein>
    <submittedName>
        <fullName evidence="2">Uncharacterized protein</fullName>
    </submittedName>
</protein>
<keyword evidence="3" id="KW-1185">Reference proteome</keyword>
<organism evidence="2 3">
    <name type="scientific">Steinernema carpocapsae</name>
    <name type="common">Entomopathogenic nematode</name>
    <dbReference type="NCBI Taxonomy" id="34508"/>
    <lineage>
        <taxon>Eukaryota</taxon>
        <taxon>Metazoa</taxon>
        <taxon>Ecdysozoa</taxon>
        <taxon>Nematoda</taxon>
        <taxon>Chromadorea</taxon>
        <taxon>Rhabditida</taxon>
        <taxon>Tylenchina</taxon>
        <taxon>Panagrolaimomorpha</taxon>
        <taxon>Strongyloidoidea</taxon>
        <taxon>Steinernematidae</taxon>
        <taxon>Steinernema</taxon>
    </lineage>
</organism>
<feature type="signal peptide" evidence="1">
    <location>
        <begin position="1"/>
        <end position="19"/>
    </location>
</feature>
<accession>A0A4U5M124</accession>
<dbReference type="Proteomes" id="UP000298663">
    <property type="component" value="Unassembled WGS sequence"/>
</dbReference>
<evidence type="ECO:0000313" key="3">
    <source>
        <dbReference type="Proteomes" id="UP000298663"/>
    </source>
</evidence>
<sequence length="149" mass="16025">MLFLISLLFSLAFVTGVHPSTNIPATYDLSPLATSGQFAIRGTHFYIGIKTSIAGSSLALFIQVNINHEPPSLLSAFMTTQSHGRIGPFNKDTTVTFTRMVGFPTSGYQSEDVIFEVRKNASGANGSTSSYYLNAFFASILSLACVLTL</sequence>
<feature type="chain" id="PRO_5020229519" evidence="1">
    <location>
        <begin position="20"/>
        <end position="149"/>
    </location>
</feature>
<reference evidence="2 3" key="1">
    <citation type="journal article" date="2015" name="Genome Biol.">
        <title>Comparative genomics of Steinernema reveals deeply conserved gene regulatory networks.</title>
        <authorList>
            <person name="Dillman A.R."/>
            <person name="Macchietto M."/>
            <person name="Porter C.F."/>
            <person name="Rogers A."/>
            <person name="Williams B."/>
            <person name="Antoshechkin I."/>
            <person name="Lee M.M."/>
            <person name="Goodwin Z."/>
            <person name="Lu X."/>
            <person name="Lewis E.E."/>
            <person name="Goodrich-Blair H."/>
            <person name="Stock S.P."/>
            <person name="Adams B.J."/>
            <person name="Sternberg P.W."/>
            <person name="Mortazavi A."/>
        </authorList>
    </citation>
    <scope>NUCLEOTIDE SEQUENCE [LARGE SCALE GENOMIC DNA]</scope>
    <source>
        <strain evidence="2 3">ALL</strain>
    </source>
</reference>
<dbReference type="AlphaFoldDB" id="A0A4U5M124"/>
<reference evidence="2 3" key="2">
    <citation type="journal article" date="2019" name="G3 (Bethesda)">
        <title>Hybrid Assembly of the Genome of the Entomopathogenic Nematode Steinernema carpocapsae Identifies the X-Chromosome.</title>
        <authorList>
            <person name="Serra L."/>
            <person name="Macchietto M."/>
            <person name="Macias-Munoz A."/>
            <person name="McGill C.J."/>
            <person name="Rodriguez I.M."/>
            <person name="Rodriguez B."/>
            <person name="Murad R."/>
            <person name="Mortazavi A."/>
        </authorList>
    </citation>
    <scope>NUCLEOTIDE SEQUENCE [LARGE SCALE GENOMIC DNA]</scope>
    <source>
        <strain evidence="2 3">ALL</strain>
    </source>
</reference>
<evidence type="ECO:0000256" key="1">
    <source>
        <dbReference type="SAM" id="SignalP"/>
    </source>
</evidence>
<dbReference type="EMBL" id="AZBU02000010">
    <property type="protein sequence ID" value="TKR62347.1"/>
    <property type="molecule type" value="Genomic_DNA"/>
</dbReference>
<comment type="caution">
    <text evidence="2">The sequence shown here is derived from an EMBL/GenBank/DDBJ whole genome shotgun (WGS) entry which is preliminary data.</text>
</comment>
<gene>
    <name evidence="2" type="ORF">L596_026326</name>
</gene>
<proteinExistence type="predicted"/>
<evidence type="ECO:0000313" key="2">
    <source>
        <dbReference type="EMBL" id="TKR62347.1"/>
    </source>
</evidence>
<keyword evidence="1" id="KW-0732">Signal</keyword>
<name>A0A4U5M124_STECR</name>